<feature type="transmembrane region" description="Helical" evidence="5">
    <location>
        <begin position="75"/>
        <end position="95"/>
    </location>
</feature>
<dbReference type="InterPro" id="IPR038770">
    <property type="entry name" value="Na+/solute_symporter_sf"/>
</dbReference>
<dbReference type="Pfam" id="PF01758">
    <property type="entry name" value="SBF"/>
    <property type="match status" value="1"/>
</dbReference>
<dbReference type="Proteomes" id="UP000477680">
    <property type="component" value="Chromosome"/>
</dbReference>
<feature type="transmembrane region" description="Helical" evidence="5">
    <location>
        <begin position="51"/>
        <end position="69"/>
    </location>
</feature>
<dbReference type="AlphaFoldDB" id="A0A6C0U4N1"/>
<evidence type="ECO:0000313" key="6">
    <source>
        <dbReference type="EMBL" id="QIB65947.1"/>
    </source>
</evidence>
<evidence type="ECO:0000256" key="1">
    <source>
        <dbReference type="ARBA" id="ARBA00004141"/>
    </source>
</evidence>
<evidence type="ECO:0000256" key="4">
    <source>
        <dbReference type="ARBA" id="ARBA00023136"/>
    </source>
</evidence>
<evidence type="ECO:0008006" key="8">
    <source>
        <dbReference type="Google" id="ProtNLM"/>
    </source>
</evidence>
<feature type="transmembrane region" description="Helical" evidence="5">
    <location>
        <begin position="176"/>
        <end position="194"/>
    </location>
</feature>
<dbReference type="Gene3D" id="1.20.1530.20">
    <property type="match status" value="1"/>
</dbReference>
<keyword evidence="2 5" id="KW-0812">Transmembrane</keyword>
<accession>A0A6C0U4N1</accession>
<dbReference type="PANTHER" id="PTHR10361">
    <property type="entry name" value="SODIUM-BILE ACID COTRANSPORTER"/>
    <property type="match status" value="1"/>
</dbReference>
<keyword evidence="4 5" id="KW-0472">Membrane</keyword>
<reference evidence="6 7" key="1">
    <citation type="submission" date="2020-02" db="EMBL/GenBank/DDBJ databases">
        <title>Genome sequencing for Kineobactrum sp. M2.</title>
        <authorList>
            <person name="Park S.-J."/>
        </authorList>
    </citation>
    <scope>NUCLEOTIDE SEQUENCE [LARGE SCALE GENOMIC DNA]</scope>
    <source>
        <strain evidence="6 7">M2</strain>
    </source>
</reference>
<dbReference type="PANTHER" id="PTHR10361:SF28">
    <property type="entry name" value="P3 PROTEIN-RELATED"/>
    <property type="match status" value="1"/>
</dbReference>
<sequence>MLQEFFQNYSSYEYFLASGQLFLAMLGMGSLLSIADFLLEIRNPRGLITGLGFQWVCVPVIALVVANSLSVPTGIAVGLVLIAAVPGGSLSNILTLVGRGNIALSISLTAITTVASLFVIPLVLELLVGQYMPDDFEMPTARIFREITFTLLMPLSAGMLIRHFAGPERSAKFSKFVIHISLVFLFGIILGAIGSGRMDANTYGEIGIISMFLFGIVVQVSAVAVSRIAGISLRDGLAIVIEATFRNMSLAMAIKAIVFPAQELGVDPIADGVLFTIIMYGGICLLLVVFPVVFARKRSPAIA</sequence>
<feature type="transmembrane region" description="Helical" evidence="5">
    <location>
        <begin position="206"/>
        <end position="225"/>
    </location>
</feature>
<feature type="transmembrane region" description="Helical" evidence="5">
    <location>
        <begin position="143"/>
        <end position="164"/>
    </location>
</feature>
<feature type="transmembrane region" description="Helical" evidence="5">
    <location>
        <begin position="273"/>
        <end position="295"/>
    </location>
</feature>
<dbReference type="RefSeq" id="WP_163495385.1">
    <property type="nucleotide sequence ID" value="NZ_CP048711.1"/>
</dbReference>
<dbReference type="InterPro" id="IPR002657">
    <property type="entry name" value="BilAc:Na_symport/Acr3"/>
</dbReference>
<organism evidence="6 7">
    <name type="scientific">Kineobactrum salinum</name>
    <dbReference type="NCBI Taxonomy" id="2708301"/>
    <lineage>
        <taxon>Bacteria</taxon>
        <taxon>Pseudomonadati</taxon>
        <taxon>Pseudomonadota</taxon>
        <taxon>Gammaproteobacteria</taxon>
        <taxon>Cellvibrionales</taxon>
        <taxon>Halieaceae</taxon>
        <taxon>Kineobactrum</taxon>
    </lineage>
</organism>
<feature type="transmembrane region" description="Helical" evidence="5">
    <location>
        <begin position="102"/>
        <end position="123"/>
    </location>
</feature>
<evidence type="ECO:0000256" key="3">
    <source>
        <dbReference type="ARBA" id="ARBA00022989"/>
    </source>
</evidence>
<dbReference type="InterPro" id="IPR004710">
    <property type="entry name" value="Bilac:Na_transpt"/>
</dbReference>
<feature type="transmembrane region" description="Helical" evidence="5">
    <location>
        <begin position="20"/>
        <end position="39"/>
    </location>
</feature>
<name>A0A6C0U4N1_9GAMM</name>
<protein>
    <recommendedName>
        <fullName evidence="8">Bile acid:sodium symporter family protein</fullName>
    </recommendedName>
</protein>
<gene>
    <name evidence="6" type="ORF">G3T16_11465</name>
</gene>
<dbReference type="EMBL" id="CP048711">
    <property type="protein sequence ID" value="QIB65947.1"/>
    <property type="molecule type" value="Genomic_DNA"/>
</dbReference>
<keyword evidence="7" id="KW-1185">Reference proteome</keyword>
<keyword evidence="3 5" id="KW-1133">Transmembrane helix</keyword>
<feature type="transmembrane region" description="Helical" evidence="5">
    <location>
        <begin position="237"/>
        <end position="261"/>
    </location>
</feature>
<evidence type="ECO:0000256" key="2">
    <source>
        <dbReference type="ARBA" id="ARBA00022692"/>
    </source>
</evidence>
<comment type="subcellular location">
    <subcellularLocation>
        <location evidence="1">Membrane</location>
        <topology evidence="1">Multi-pass membrane protein</topology>
    </subcellularLocation>
</comment>
<dbReference type="GO" id="GO:0016020">
    <property type="term" value="C:membrane"/>
    <property type="evidence" value="ECO:0007669"/>
    <property type="project" value="UniProtKB-SubCell"/>
</dbReference>
<proteinExistence type="predicted"/>
<evidence type="ECO:0000256" key="5">
    <source>
        <dbReference type="SAM" id="Phobius"/>
    </source>
</evidence>
<dbReference type="KEGG" id="kim:G3T16_11465"/>
<evidence type="ECO:0000313" key="7">
    <source>
        <dbReference type="Proteomes" id="UP000477680"/>
    </source>
</evidence>